<dbReference type="PANTHER" id="PTHR23024">
    <property type="entry name" value="ARYLACETAMIDE DEACETYLASE"/>
    <property type="match status" value="1"/>
</dbReference>
<dbReference type="Proteomes" id="UP001206925">
    <property type="component" value="Unassembled WGS sequence"/>
</dbReference>
<dbReference type="InterPro" id="IPR050466">
    <property type="entry name" value="Carboxylest/Gibb_receptor"/>
</dbReference>
<comment type="similarity">
    <text evidence="1">Belongs to the 'GDXG' lipolytic enzyme family.</text>
</comment>
<evidence type="ECO:0000313" key="4">
    <source>
        <dbReference type="Proteomes" id="UP001206925"/>
    </source>
</evidence>
<protein>
    <recommendedName>
        <fullName evidence="2">Alpha/beta hydrolase fold-3 domain-containing protein</fullName>
    </recommendedName>
</protein>
<proteinExistence type="inferred from homology"/>
<dbReference type="AlphaFoldDB" id="A0AAD5BT25"/>
<name>A0AAD5BT25_AMBAR</name>
<dbReference type="GO" id="GO:0016787">
    <property type="term" value="F:hydrolase activity"/>
    <property type="evidence" value="ECO:0007669"/>
    <property type="project" value="InterPro"/>
</dbReference>
<keyword evidence="4" id="KW-1185">Reference proteome</keyword>
<accession>A0AAD5BT25</accession>
<evidence type="ECO:0000259" key="2">
    <source>
        <dbReference type="Pfam" id="PF07859"/>
    </source>
</evidence>
<dbReference type="Pfam" id="PF07859">
    <property type="entry name" value="Abhydrolase_3"/>
    <property type="match status" value="1"/>
</dbReference>
<feature type="domain" description="Alpha/beta hydrolase fold-3" evidence="2">
    <location>
        <begin position="73"/>
        <end position="116"/>
    </location>
</feature>
<gene>
    <name evidence="3" type="ORF">M8C21_007324</name>
</gene>
<reference evidence="3" key="1">
    <citation type="submission" date="2022-06" db="EMBL/GenBank/DDBJ databases">
        <title>Uncovering the hologenomic basis of an extraordinary plant invasion.</title>
        <authorList>
            <person name="Bieker V.C."/>
            <person name="Martin M.D."/>
            <person name="Gilbert T."/>
            <person name="Hodgins K."/>
            <person name="Battlay P."/>
            <person name="Petersen B."/>
            <person name="Wilson J."/>
        </authorList>
    </citation>
    <scope>NUCLEOTIDE SEQUENCE</scope>
    <source>
        <strain evidence="3">AA19_3_7</strain>
        <tissue evidence="3">Leaf</tissue>
    </source>
</reference>
<dbReference type="InterPro" id="IPR029058">
    <property type="entry name" value="AB_hydrolase_fold"/>
</dbReference>
<dbReference type="InterPro" id="IPR013094">
    <property type="entry name" value="AB_hydrolase_3"/>
</dbReference>
<evidence type="ECO:0000313" key="3">
    <source>
        <dbReference type="EMBL" id="KAI7729092.1"/>
    </source>
</evidence>
<sequence>MGLVEEKEVTTELLPFLRVHNDGTVERLYNPEFAPPSLAETNGDMLSKDIIISPEFSARLYLPSKTTNKLPILVYFHGGGFCIESAFSILSHQYINTIASQANALVISVDYRLARQTRGV</sequence>
<dbReference type="Gene3D" id="3.40.50.1820">
    <property type="entry name" value="alpha/beta hydrolase"/>
    <property type="match status" value="1"/>
</dbReference>
<organism evidence="3 4">
    <name type="scientific">Ambrosia artemisiifolia</name>
    <name type="common">Common ragweed</name>
    <dbReference type="NCBI Taxonomy" id="4212"/>
    <lineage>
        <taxon>Eukaryota</taxon>
        <taxon>Viridiplantae</taxon>
        <taxon>Streptophyta</taxon>
        <taxon>Embryophyta</taxon>
        <taxon>Tracheophyta</taxon>
        <taxon>Spermatophyta</taxon>
        <taxon>Magnoliopsida</taxon>
        <taxon>eudicotyledons</taxon>
        <taxon>Gunneridae</taxon>
        <taxon>Pentapetalae</taxon>
        <taxon>asterids</taxon>
        <taxon>campanulids</taxon>
        <taxon>Asterales</taxon>
        <taxon>Asteraceae</taxon>
        <taxon>Asteroideae</taxon>
        <taxon>Heliantheae alliance</taxon>
        <taxon>Heliantheae</taxon>
        <taxon>Ambrosia</taxon>
    </lineage>
</organism>
<dbReference type="SUPFAM" id="SSF53474">
    <property type="entry name" value="alpha/beta-Hydrolases"/>
    <property type="match status" value="1"/>
</dbReference>
<dbReference type="EMBL" id="JAMZMK010011072">
    <property type="protein sequence ID" value="KAI7729092.1"/>
    <property type="molecule type" value="Genomic_DNA"/>
</dbReference>
<evidence type="ECO:0000256" key="1">
    <source>
        <dbReference type="ARBA" id="ARBA00010515"/>
    </source>
</evidence>
<comment type="caution">
    <text evidence="3">The sequence shown here is derived from an EMBL/GenBank/DDBJ whole genome shotgun (WGS) entry which is preliminary data.</text>
</comment>
<dbReference type="PANTHER" id="PTHR23024:SF551">
    <property type="entry name" value="2-HYDROXYISOFLAVANONE DEHYDRATASE-LIKE"/>
    <property type="match status" value="1"/>
</dbReference>